<name>A0ABU5DTG3_9BURK</name>
<keyword evidence="6" id="KW-1185">Reference proteome</keyword>
<dbReference type="GO" id="GO:0008233">
    <property type="term" value="F:peptidase activity"/>
    <property type="evidence" value="ECO:0007669"/>
    <property type="project" value="UniProtKB-KW"/>
</dbReference>
<protein>
    <submittedName>
        <fullName evidence="5">HK97 family phage prohead protease</fullName>
    </submittedName>
</protein>
<comment type="caution">
    <text evidence="5">The sequence shown here is derived from an EMBL/GenBank/DDBJ whole genome shotgun (WGS) entry which is preliminary data.</text>
</comment>
<dbReference type="GO" id="GO:0006508">
    <property type="term" value="P:proteolysis"/>
    <property type="evidence" value="ECO:0007669"/>
    <property type="project" value="UniProtKB-KW"/>
</dbReference>
<evidence type="ECO:0000313" key="6">
    <source>
        <dbReference type="Proteomes" id="UP001285263"/>
    </source>
</evidence>
<evidence type="ECO:0000256" key="2">
    <source>
        <dbReference type="ARBA" id="ARBA00022670"/>
    </source>
</evidence>
<organism evidence="5 6">
    <name type="scientific">Roseateles agri</name>
    <dbReference type="NCBI Taxonomy" id="3098619"/>
    <lineage>
        <taxon>Bacteria</taxon>
        <taxon>Pseudomonadati</taxon>
        <taxon>Pseudomonadota</taxon>
        <taxon>Betaproteobacteria</taxon>
        <taxon>Burkholderiales</taxon>
        <taxon>Sphaerotilaceae</taxon>
        <taxon>Roseateles</taxon>
    </lineage>
</organism>
<keyword evidence="1" id="KW-1188">Viral release from host cell</keyword>
<evidence type="ECO:0000256" key="3">
    <source>
        <dbReference type="ARBA" id="ARBA00022801"/>
    </source>
</evidence>
<dbReference type="Proteomes" id="UP001285263">
    <property type="component" value="Unassembled WGS sequence"/>
</dbReference>
<gene>
    <name evidence="5" type="ORF">SNE35_28690</name>
</gene>
<dbReference type="InterPro" id="IPR006433">
    <property type="entry name" value="Prohead_protease"/>
</dbReference>
<reference evidence="5 6" key="1">
    <citation type="submission" date="2023-11" db="EMBL/GenBank/DDBJ databases">
        <title>Paucibacter sp. nov., isolated from fresh soil in Korea.</title>
        <authorList>
            <person name="Le N.T.T."/>
        </authorList>
    </citation>
    <scope>NUCLEOTIDE SEQUENCE [LARGE SCALE GENOMIC DNA]</scope>
    <source>
        <strain evidence="5 6">R3-3</strain>
    </source>
</reference>
<proteinExistence type="predicted"/>
<dbReference type="NCBIfam" id="TIGR01543">
    <property type="entry name" value="proheadase_HK97"/>
    <property type="match status" value="1"/>
</dbReference>
<evidence type="ECO:0000313" key="5">
    <source>
        <dbReference type="EMBL" id="MDY0748512.1"/>
    </source>
</evidence>
<evidence type="ECO:0000256" key="1">
    <source>
        <dbReference type="ARBA" id="ARBA00022612"/>
    </source>
</evidence>
<dbReference type="InterPro" id="IPR054613">
    <property type="entry name" value="Peptidase_S78_dom"/>
</dbReference>
<keyword evidence="3" id="KW-0378">Hydrolase</keyword>
<accession>A0ABU5DTG3</accession>
<evidence type="ECO:0000259" key="4">
    <source>
        <dbReference type="Pfam" id="PF04586"/>
    </source>
</evidence>
<feature type="domain" description="Prohead serine protease" evidence="4">
    <location>
        <begin position="38"/>
        <end position="189"/>
    </location>
</feature>
<dbReference type="Pfam" id="PF04586">
    <property type="entry name" value="Peptidase_S78"/>
    <property type="match status" value="1"/>
</dbReference>
<dbReference type="EMBL" id="JAXCLA010000010">
    <property type="protein sequence ID" value="MDY0748512.1"/>
    <property type="molecule type" value="Genomic_DNA"/>
</dbReference>
<dbReference type="RefSeq" id="WP_320426476.1">
    <property type="nucleotide sequence ID" value="NZ_JAXCLA010000010.1"/>
</dbReference>
<sequence length="246" mass="26856">MIINPQCTRLHKLPERKSAAAVDRIECGLIELKFAGTDANEMLFEGYGAVFGNVDSQGDVIAKGAFKNAIREAKASGQWPAMLQQHGGWQMSADDMMPIGVWTDMSEDDTGLLLKGKLAPTVRGIEMYTLMKMQPRPAINGLSIGYVPVKWQMQTKPDQPRRTLQEVKLIEISPVTFPSNPKARIQAAKHVSGIRLAEQALRDAGFSSREAKAIVSKGFNSQPRQRDAGGLGEIAAALRQNLADLA</sequence>
<keyword evidence="2 5" id="KW-0645">Protease</keyword>